<dbReference type="EMBL" id="WPIK01000017">
    <property type="protein sequence ID" value="MVN23055.1"/>
    <property type="molecule type" value="Genomic_DNA"/>
</dbReference>
<comment type="caution">
    <text evidence="1">The sequence shown here is derived from an EMBL/GenBank/DDBJ whole genome shotgun (WGS) entry which is preliminary data.</text>
</comment>
<evidence type="ECO:0000313" key="2">
    <source>
        <dbReference type="Proteomes" id="UP000462014"/>
    </source>
</evidence>
<sequence>MTARIITLQYRKIIDVNAIKQWDKLVFEDSFVEFKMQAQNFNRGTPFSSYAELIRNIPHAERLTGLVTPSITGYVQQLDSIVPDILNNIGRRFLKFNQFKFELINSDMNDKSKHQVGINFYSNLIWHETVGNYLLVSNYHHGPDAQLKPQDNELLTHLFQLQPYLNICAIKNSI</sequence>
<dbReference type="Proteomes" id="UP000462014">
    <property type="component" value="Unassembled WGS sequence"/>
</dbReference>
<dbReference type="RefSeq" id="WP_157568915.1">
    <property type="nucleotide sequence ID" value="NZ_WPIK01000017.1"/>
</dbReference>
<proteinExistence type="predicted"/>
<protein>
    <submittedName>
        <fullName evidence="1">Uncharacterized protein</fullName>
    </submittedName>
</protein>
<name>A0A7K1T0G7_9SPHI</name>
<dbReference type="AlphaFoldDB" id="A0A7K1T0G7"/>
<evidence type="ECO:0000313" key="1">
    <source>
        <dbReference type="EMBL" id="MVN23055.1"/>
    </source>
</evidence>
<accession>A0A7K1T0G7</accession>
<reference evidence="1 2" key="1">
    <citation type="submission" date="2019-12" db="EMBL/GenBank/DDBJ databases">
        <title>Mucilaginibacter sp. HMF7410 genome sequencing and assembly.</title>
        <authorList>
            <person name="Kang H."/>
            <person name="Cha I."/>
            <person name="Kim H."/>
            <person name="Joh K."/>
        </authorList>
    </citation>
    <scope>NUCLEOTIDE SEQUENCE [LARGE SCALE GENOMIC DNA]</scope>
    <source>
        <strain evidence="1 2">HMF7410</strain>
    </source>
</reference>
<keyword evidence="2" id="KW-1185">Reference proteome</keyword>
<gene>
    <name evidence="1" type="ORF">GO621_16130</name>
</gene>
<organism evidence="1 2">
    <name type="scientific">Mucilaginibacter arboris</name>
    <dbReference type="NCBI Taxonomy" id="2682090"/>
    <lineage>
        <taxon>Bacteria</taxon>
        <taxon>Pseudomonadati</taxon>
        <taxon>Bacteroidota</taxon>
        <taxon>Sphingobacteriia</taxon>
        <taxon>Sphingobacteriales</taxon>
        <taxon>Sphingobacteriaceae</taxon>
        <taxon>Mucilaginibacter</taxon>
    </lineage>
</organism>